<organism evidence="1 2">
    <name type="scientific">Entamoeba invadens IP1</name>
    <dbReference type="NCBI Taxonomy" id="370355"/>
    <lineage>
        <taxon>Eukaryota</taxon>
        <taxon>Amoebozoa</taxon>
        <taxon>Evosea</taxon>
        <taxon>Archamoebae</taxon>
        <taxon>Mastigamoebida</taxon>
        <taxon>Entamoebidae</taxon>
        <taxon>Entamoeba</taxon>
    </lineage>
</organism>
<sequence>DNQYELICECWKQNPIERITIETIIQKLEILKDN</sequence>
<name>A0A0A1TWF7_ENTIV</name>
<feature type="non-terminal residue" evidence="1">
    <location>
        <position position="1"/>
    </location>
</feature>
<dbReference type="RefSeq" id="XP_004184854.1">
    <property type="nucleotide sequence ID" value="XM_004184806.1"/>
</dbReference>
<dbReference type="Proteomes" id="UP000014680">
    <property type="component" value="Unassembled WGS sequence"/>
</dbReference>
<dbReference type="EMBL" id="KB207060">
    <property type="protein sequence ID" value="ELP85508.1"/>
    <property type="molecule type" value="Genomic_DNA"/>
</dbReference>
<dbReference type="AlphaFoldDB" id="A0A0A1TWF7"/>
<keyword evidence="2" id="KW-1185">Reference proteome</keyword>
<protein>
    <recommendedName>
        <fullName evidence="3">Serine-threonine/tyrosine-protein kinase catalytic domain-containing protein</fullName>
    </recommendedName>
</protein>
<dbReference type="VEuPathDB" id="AmoebaDB:EIN_395350"/>
<proteinExistence type="predicted"/>
<reference evidence="1 2" key="1">
    <citation type="submission" date="2012-10" db="EMBL/GenBank/DDBJ databases">
        <authorList>
            <person name="Zafar N."/>
            <person name="Inman J."/>
            <person name="Hall N."/>
            <person name="Lorenzi H."/>
            <person name="Caler E."/>
        </authorList>
    </citation>
    <scope>NUCLEOTIDE SEQUENCE [LARGE SCALE GENOMIC DNA]</scope>
    <source>
        <strain evidence="1 2">IP1</strain>
    </source>
</reference>
<evidence type="ECO:0000313" key="2">
    <source>
        <dbReference type="Proteomes" id="UP000014680"/>
    </source>
</evidence>
<evidence type="ECO:0008006" key="3">
    <source>
        <dbReference type="Google" id="ProtNLM"/>
    </source>
</evidence>
<gene>
    <name evidence="1" type="ORF">EIN_395350</name>
</gene>
<evidence type="ECO:0000313" key="1">
    <source>
        <dbReference type="EMBL" id="ELP85508.1"/>
    </source>
</evidence>
<dbReference type="GeneID" id="14884487"/>
<dbReference type="KEGG" id="eiv:EIN_395350"/>
<dbReference type="OrthoDB" id="4062651at2759"/>
<accession>A0A0A1TWF7</accession>